<feature type="compositionally biased region" description="Low complexity" evidence="8">
    <location>
        <begin position="641"/>
        <end position="654"/>
    </location>
</feature>
<feature type="transmembrane region" description="Helical" evidence="9">
    <location>
        <begin position="9"/>
        <end position="30"/>
    </location>
</feature>
<organism evidence="11 12">
    <name type="scientific">Sanghuangporus baumii</name>
    <name type="common">Phellinus baumii</name>
    <dbReference type="NCBI Taxonomy" id="108892"/>
    <lineage>
        <taxon>Eukaryota</taxon>
        <taxon>Fungi</taxon>
        <taxon>Dikarya</taxon>
        <taxon>Basidiomycota</taxon>
        <taxon>Agaricomycotina</taxon>
        <taxon>Agaricomycetes</taxon>
        <taxon>Hymenochaetales</taxon>
        <taxon>Hymenochaetaceae</taxon>
        <taxon>Sanghuangporus</taxon>
    </lineage>
</organism>
<sequence length="869" mass="96797">MLPEGTQRVLVVHPTPIYLLATFILAFFALQVAPSFFPLVLLLAILRLFVIVVISRRNAGLKLAFITVCLASATTLANIRTSIDAIPELRTSTAVVSLFLLTLLTSILIIAAILLDMSLRSSSRRQWSQFILFPTVWSTVLLIAASSSPLGYLAIWNPVIGVGGYSWTRPILGPTGIDWVVAAWAVVLSELMAAWIMTSSDQDEDDSESSLISTSDEEINRPKKTDRSPWLLCTVVLLCIGTAPSYLQRKIPIPVNWESTVPLPVACALPHTGNKTRLPSFDEFLQESTTLISLAKIVLWPEGAVFFDSDQVKNEAIEKVAKSAGGSVVGVSFVDRMDDRQSDKLRNGFMLIDKDGVVLEYFKRHLVPFVESNSMVSYSSPPELFDYQLITKRNSRGKAIEFLGVPITASICMDFAHPMPFNKLPQRPSLILGPAHTWQSSIGLAMWEQAKARAEEVGSAVLWCDGGEEGISGVGGRGMGGGEVIQVGPGSWVRTIGLEREAEHKRTFFTLVGPWLSVILMWLLFGTEKVSEIFIRKMNSDERAPVGSTVNGMRKKIVDTYLAWRRGRQADAADEHTHLLMYKSWPVLEMMITGKEERSDQILCLHEASIIHAVRACLPAASNPASPTSSSSSSFALFAQQQQYASSGHSNNNKKNNKKRGGGGGSSVFDTLRRQFSAGSKSPGSDKNNNNNNQQQYHPKMPIHTKHGETLDWDFNEEEPDFENYEWFKPEVRTPSVAAEPYTPAPNVVEENERFIYALRVAPNVLYTRYKQYGQLGVLGWCSEFSELIDNLKQLGFNGNMFVATREQALKTCAEVLRLNLDVKMQIIVMYLSSQVARLRRFLDAEATYDDYPEIDFPVETRQYTDWQI</sequence>
<keyword evidence="2" id="KW-1003">Cell membrane</keyword>
<evidence type="ECO:0000256" key="8">
    <source>
        <dbReference type="SAM" id="MobiDB-lite"/>
    </source>
</evidence>
<proteinExistence type="predicted"/>
<dbReference type="Gene3D" id="3.60.110.10">
    <property type="entry name" value="Carbon-nitrogen hydrolase"/>
    <property type="match status" value="1"/>
</dbReference>
<feature type="transmembrane region" description="Helical" evidence="9">
    <location>
        <begin position="229"/>
        <end position="247"/>
    </location>
</feature>
<reference evidence="11" key="1">
    <citation type="submission" date="2016-06" db="EMBL/GenBank/DDBJ databases">
        <title>Draft Genome sequence of the fungus Inonotus baumii.</title>
        <authorList>
            <person name="Zhu H."/>
            <person name="Lin W."/>
        </authorList>
    </citation>
    <scope>NUCLEOTIDE SEQUENCE</scope>
    <source>
        <strain evidence="11">821</strain>
    </source>
</reference>
<comment type="subcellular location">
    <subcellularLocation>
        <location evidence="1">Cell membrane</location>
        <topology evidence="1">Multi-pass membrane protein</topology>
    </subcellularLocation>
</comment>
<name>A0A9Q5HY55_SANBA</name>
<dbReference type="InterPro" id="IPR004563">
    <property type="entry name" value="Apolipo_AcylTrfase"/>
</dbReference>
<feature type="transmembrane region" description="Helical" evidence="9">
    <location>
        <begin position="91"/>
        <end position="115"/>
    </location>
</feature>
<keyword evidence="4 9" id="KW-0812">Transmembrane</keyword>
<comment type="caution">
    <text evidence="11">The sequence shown here is derived from an EMBL/GenBank/DDBJ whole genome shotgun (WGS) entry which is preliminary data.</text>
</comment>
<dbReference type="OrthoDB" id="2626014at2759"/>
<evidence type="ECO:0000256" key="7">
    <source>
        <dbReference type="ARBA" id="ARBA00023315"/>
    </source>
</evidence>
<dbReference type="GO" id="GO:0005886">
    <property type="term" value="C:plasma membrane"/>
    <property type="evidence" value="ECO:0007669"/>
    <property type="project" value="UniProtKB-SubCell"/>
</dbReference>
<keyword evidence="6 9" id="KW-0472">Membrane</keyword>
<feature type="region of interest" description="Disordered" evidence="8">
    <location>
        <begin position="202"/>
        <end position="224"/>
    </location>
</feature>
<evidence type="ECO:0000256" key="3">
    <source>
        <dbReference type="ARBA" id="ARBA00022679"/>
    </source>
</evidence>
<keyword evidence="5 9" id="KW-1133">Transmembrane helix</keyword>
<evidence type="ECO:0000313" key="12">
    <source>
        <dbReference type="Proteomes" id="UP000757232"/>
    </source>
</evidence>
<dbReference type="AlphaFoldDB" id="A0A9Q5HY55"/>
<dbReference type="GO" id="GO:0042158">
    <property type="term" value="P:lipoprotein biosynthetic process"/>
    <property type="evidence" value="ECO:0007669"/>
    <property type="project" value="InterPro"/>
</dbReference>
<dbReference type="InterPro" id="IPR036526">
    <property type="entry name" value="C-N_Hydrolase_sf"/>
</dbReference>
<evidence type="ECO:0000256" key="1">
    <source>
        <dbReference type="ARBA" id="ARBA00004651"/>
    </source>
</evidence>
<feature type="domain" description="CN hydrolase" evidence="10">
    <location>
        <begin position="263"/>
        <end position="506"/>
    </location>
</feature>
<feature type="region of interest" description="Disordered" evidence="8">
    <location>
        <begin position="641"/>
        <end position="706"/>
    </location>
</feature>
<evidence type="ECO:0000259" key="10">
    <source>
        <dbReference type="PROSITE" id="PS50263"/>
    </source>
</evidence>
<dbReference type="InterPro" id="IPR003010">
    <property type="entry name" value="C-N_Hydrolase"/>
</dbReference>
<protein>
    <recommendedName>
        <fullName evidence="10">CN hydrolase domain-containing protein</fullName>
    </recommendedName>
</protein>
<dbReference type="PROSITE" id="PS50263">
    <property type="entry name" value="CN_HYDROLASE"/>
    <property type="match status" value="1"/>
</dbReference>
<dbReference type="PANTHER" id="PTHR38686:SF1">
    <property type="entry name" value="APOLIPOPROTEIN N-ACYLTRANSFERASE"/>
    <property type="match status" value="1"/>
</dbReference>
<evidence type="ECO:0000256" key="4">
    <source>
        <dbReference type="ARBA" id="ARBA00022692"/>
    </source>
</evidence>
<keyword evidence="3" id="KW-0808">Transferase</keyword>
<feature type="compositionally biased region" description="Polar residues" evidence="8">
    <location>
        <begin position="677"/>
        <end position="687"/>
    </location>
</feature>
<evidence type="ECO:0000313" key="11">
    <source>
        <dbReference type="EMBL" id="OCB87877.1"/>
    </source>
</evidence>
<evidence type="ECO:0000256" key="6">
    <source>
        <dbReference type="ARBA" id="ARBA00023136"/>
    </source>
</evidence>
<gene>
    <name evidence="11" type="ORF">A7U60_g5013</name>
</gene>
<accession>A0A9Q5HY55</accession>
<dbReference type="GO" id="GO:0016410">
    <property type="term" value="F:N-acyltransferase activity"/>
    <property type="evidence" value="ECO:0007669"/>
    <property type="project" value="InterPro"/>
</dbReference>
<dbReference type="Proteomes" id="UP000757232">
    <property type="component" value="Unassembled WGS sequence"/>
</dbReference>
<feature type="transmembrane region" description="Helical" evidence="9">
    <location>
        <begin position="36"/>
        <end position="54"/>
    </location>
</feature>
<dbReference type="PANTHER" id="PTHR38686">
    <property type="entry name" value="APOLIPOPROTEIN N-ACYLTRANSFERASE"/>
    <property type="match status" value="1"/>
</dbReference>
<keyword evidence="7" id="KW-0012">Acyltransferase</keyword>
<evidence type="ECO:0000256" key="9">
    <source>
        <dbReference type="SAM" id="Phobius"/>
    </source>
</evidence>
<evidence type="ECO:0000256" key="2">
    <source>
        <dbReference type="ARBA" id="ARBA00022475"/>
    </source>
</evidence>
<dbReference type="SUPFAM" id="SSF56317">
    <property type="entry name" value="Carbon-nitrogen hydrolase"/>
    <property type="match status" value="1"/>
</dbReference>
<dbReference type="EMBL" id="LNZH02000187">
    <property type="protein sequence ID" value="OCB87877.1"/>
    <property type="molecule type" value="Genomic_DNA"/>
</dbReference>
<keyword evidence="12" id="KW-1185">Reference proteome</keyword>
<evidence type="ECO:0000256" key="5">
    <source>
        <dbReference type="ARBA" id="ARBA00022989"/>
    </source>
</evidence>
<feature type="transmembrane region" description="Helical" evidence="9">
    <location>
        <begin position="61"/>
        <end position="79"/>
    </location>
</feature>